<evidence type="ECO:0000313" key="9">
    <source>
        <dbReference type="Proteomes" id="UP000479114"/>
    </source>
</evidence>
<organism evidence="8 9">
    <name type="scientific">Paenibacillus rhizovicinus</name>
    <dbReference type="NCBI Taxonomy" id="2704463"/>
    <lineage>
        <taxon>Bacteria</taxon>
        <taxon>Bacillati</taxon>
        <taxon>Bacillota</taxon>
        <taxon>Bacilli</taxon>
        <taxon>Bacillales</taxon>
        <taxon>Paenibacillaceae</taxon>
        <taxon>Paenibacillus</taxon>
    </lineage>
</organism>
<accession>A0A6C0P7X8</accession>
<keyword evidence="5" id="KW-0732">Signal</keyword>
<keyword evidence="9" id="KW-1185">Reference proteome</keyword>
<keyword evidence="4 5" id="KW-0413">Isomerase</keyword>
<feature type="compositionally biased region" description="Polar residues" evidence="6">
    <location>
        <begin position="30"/>
        <end position="42"/>
    </location>
</feature>
<evidence type="ECO:0000259" key="7">
    <source>
        <dbReference type="PROSITE" id="PS50072"/>
    </source>
</evidence>
<dbReference type="Gene3D" id="2.40.100.10">
    <property type="entry name" value="Cyclophilin-like"/>
    <property type="match status" value="1"/>
</dbReference>
<dbReference type="InterPro" id="IPR020892">
    <property type="entry name" value="Cyclophilin-type_PPIase_CS"/>
</dbReference>
<dbReference type="PRINTS" id="PR00153">
    <property type="entry name" value="CSAPPISMRASE"/>
</dbReference>
<comment type="catalytic activity">
    <reaction evidence="1 5">
        <text>[protein]-peptidylproline (omega=180) = [protein]-peptidylproline (omega=0)</text>
        <dbReference type="Rhea" id="RHEA:16237"/>
        <dbReference type="Rhea" id="RHEA-COMP:10747"/>
        <dbReference type="Rhea" id="RHEA-COMP:10748"/>
        <dbReference type="ChEBI" id="CHEBI:83833"/>
        <dbReference type="ChEBI" id="CHEBI:83834"/>
        <dbReference type="EC" id="5.2.1.8"/>
    </reaction>
</comment>
<feature type="domain" description="PPIase cyclophilin-type" evidence="7">
    <location>
        <begin position="91"/>
        <end position="240"/>
    </location>
</feature>
<evidence type="ECO:0000256" key="6">
    <source>
        <dbReference type="SAM" id="MobiDB-lite"/>
    </source>
</evidence>
<dbReference type="PROSITE" id="PS50072">
    <property type="entry name" value="CSA_PPIASE_2"/>
    <property type="match status" value="1"/>
</dbReference>
<evidence type="ECO:0000256" key="2">
    <source>
        <dbReference type="ARBA" id="ARBA00002388"/>
    </source>
</evidence>
<dbReference type="PANTHER" id="PTHR45625:SF4">
    <property type="entry name" value="PEPTIDYLPROLYL ISOMERASE DOMAIN AND WD REPEAT-CONTAINING PROTEIN 1"/>
    <property type="match status" value="1"/>
</dbReference>
<dbReference type="PROSITE" id="PS51257">
    <property type="entry name" value="PROKAR_LIPOPROTEIN"/>
    <property type="match status" value="1"/>
</dbReference>
<evidence type="ECO:0000256" key="1">
    <source>
        <dbReference type="ARBA" id="ARBA00000971"/>
    </source>
</evidence>
<feature type="compositionally biased region" description="Low complexity" evidence="6">
    <location>
        <begin position="43"/>
        <end position="64"/>
    </location>
</feature>
<evidence type="ECO:0000256" key="3">
    <source>
        <dbReference type="ARBA" id="ARBA00023110"/>
    </source>
</evidence>
<dbReference type="CDD" id="cd00317">
    <property type="entry name" value="cyclophilin"/>
    <property type="match status" value="1"/>
</dbReference>
<dbReference type="GO" id="GO:0003755">
    <property type="term" value="F:peptidyl-prolyl cis-trans isomerase activity"/>
    <property type="evidence" value="ECO:0007669"/>
    <property type="project" value="UniProtKB-UniRule"/>
</dbReference>
<dbReference type="InterPro" id="IPR044666">
    <property type="entry name" value="Cyclophilin_A-like"/>
</dbReference>
<protein>
    <recommendedName>
        <fullName evidence="5">Peptidyl-prolyl cis-trans isomerase</fullName>
        <shortName evidence="5">PPIase</shortName>
        <ecNumber evidence="5">5.2.1.8</ecNumber>
    </recommendedName>
</protein>
<dbReference type="Pfam" id="PF00160">
    <property type="entry name" value="Pro_isomerase"/>
    <property type="match status" value="1"/>
</dbReference>
<dbReference type="Proteomes" id="UP000479114">
    <property type="component" value="Chromosome"/>
</dbReference>
<evidence type="ECO:0000256" key="4">
    <source>
        <dbReference type="ARBA" id="ARBA00023235"/>
    </source>
</evidence>
<sequence>MNMKNRTALTVVLSAMLLAASACGTKPDNAAQNQGTANTQTETSASGGSNDSNSGNGNASSTGSPKQWAEKPKMAIDTNKSYSAVFSTNKGDFTVELYAKDRPETVNSFVFLAKEKFYEGVKFHRIMQSFMIQTGDPLGNGTGGPGYTIPDELDSKYTYDEGVVAMANTGQPNSGGSQFFICTGPDAARSLNPNPNYTIFGKVSEGMDVVQAIAATPVEMSDRGEPSVPTEDVIIKSITISEK</sequence>
<feature type="region of interest" description="Disordered" evidence="6">
    <location>
        <begin position="28"/>
        <end position="69"/>
    </location>
</feature>
<dbReference type="KEGG" id="prz:GZH47_29280"/>
<dbReference type="GO" id="GO:0006457">
    <property type="term" value="P:protein folding"/>
    <property type="evidence" value="ECO:0007669"/>
    <property type="project" value="InterPro"/>
</dbReference>
<proteinExistence type="inferred from homology"/>
<evidence type="ECO:0000256" key="5">
    <source>
        <dbReference type="RuleBase" id="RU363019"/>
    </source>
</evidence>
<feature type="chain" id="PRO_5025709762" description="Peptidyl-prolyl cis-trans isomerase" evidence="5">
    <location>
        <begin position="31"/>
        <end position="243"/>
    </location>
</feature>
<dbReference type="RefSeq" id="WP_162644577.1">
    <property type="nucleotide sequence ID" value="NZ_CP048286.1"/>
</dbReference>
<comment type="similarity">
    <text evidence="5">Belongs to the cyclophilin-type PPIase family.</text>
</comment>
<dbReference type="PROSITE" id="PS00170">
    <property type="entry name" value="CSA_PPIASE_1"/>
    <property type="match status" value="1"/>
</dbReference>
<dbReference type="InterPro" id="IPR002130">
    <property type="entry name" value="Cyclophilin-type_PPIase_dom"/>
</dbReference>
<evidence type="ECO:0000313" key="8">
    <source>
        <dbReference type="EMBL" id="QHW34485.1"/>
    </source>
</evidence>
<dbReference type="EC" id="5.2.1.8" evidence="5"/>
<dbReference type="EMBL" id="CP048286">
    <property type="protein sequence ID" value="QHW34485.1"/>
    <property type="molecule type" value="Genomic_DNA"/>
</dbReference>
<keyword evidence="3 5" id="KW-0697">Rotamase</keyword>
<feature type="signal peptide" evidence="5">
    <location>
        <begin position="1"/>
        <end position="30"/>
    </location>
</feature>
<reference evidence="8 9" key="1">
    <citation type="submission" date="2020-02" db="EMBL/GenBank/DDBJ databases">
        <title>Paenibacillus sp. nov., isolated from rhizosphere soil of tomato.</title>
        <authorList>
            <person name="Weon H.-Y."/>
            <person name="Lee S.A."/>
        </authorList>
    </citation>
    <scope>NUCLEOTIDE SEQUENCE [LARGE SCALE GENOMIC DNA]</scope>
    <source>
        <strain evidence="8 9">14171R-81</strain>
    </source>
</reference>
<name>A0A6C0P7X8_9BACL</name>
<comment type="function">
    <text evidence="2 5">PPIases accelerate the folding of proteins. It catalyzes the cis-trans isomerization of proline imidic peptide bonds in oligopeptides.</text>
</comment>
<dbReference type="PANTHER" id="PTHR45625">
    <property type="entry name" value="PEPTIDYL-PROLYL CIS-TRANS ISOMERASE-RELATED"/>
    <property type="match status" value="1"/>
</dbReference>
<dbReference type="SUPFAM" id="SSF50891">
    <property type="entry name" value="Cyclophilin-like"/>
    <property type="match status" value="1"/>
</dbReference>
<gene>
    <name evidence="8" type="ORF">GZH47_29280</name>
</gene>
<dbReference type="AlphaFoldDB" id="A0A6C0P7X8"/>
<dbReference type="InterPro" id="IPR029000">
    <property type="entry name" value="Cyclophilin-like_dom_sf"/>
</dbReference>